<proteinExistence type="predicted"/>
<dbReference type="AlphaFoldDB" id="A0A8J2P5J6"/>
<protein>
    <submittedName>
        <fullName evidence="1">Uncharacterized protein</fullName>
    </submittedName>
</protein>
<dbReference type="EMBL" id="CAJVCH010118623">
    <property type="protein sequence ID" value="CAG7725180.1"/>
    <property type="molecule type" value="Genomic_DNA"/>
</dbReference>
<gene>
    <name evidence="1" type="ORF">AFUS01_LOCUS14155</name>
</gene>
<evidence type="ECO:0000313" key="1">
    <source>
        <dbReference type="EMBL" id="CAG7725180.1"/>
    </source>
</evidence>
<feature type="non-terminal residue" evidence="1">
    <location>
        <position position="1"/>
    </location>
</feature>
<organism evidence="1 2">
    <name type="scientific">Allacma fusca</name>
    <dbReference type="NCBI Taxonomy" id="39272"/>
    <lineage>
        <taxon>Eukaryota</taxon>
        <taxon>Metazoa</taxon>
        <taxon>Ecdysozoa</taxon>
        <taxon>Arthropoda</taxon>
        <taxon>Hexapoda</taxon>
        <taxon>Collembola</taxon>
        <taxon>Symphypleona</taxon>
        <taxon>Sminthuridae</taxon>
        <taxon>Allacma</taxon>
    </lineage>
</organism>
<comment type="caution">
    <text evidence="1">The sequence shown here is derived from an EMBL/GenBank/DDBJ whole genome shotgun (WGS) entry which is preliminary data.</text>
</comment>
<reference evidence="1" key="1">
    <citation type="submission" date="2021-06" db="EMBL/GenBank/DDBJ databases">
        <authorList>
            <person name="Hodson N. C."/>
            <person name="Mongue J. A."/>
            <person name="Jaron S. K."/>
        </authorList>
    </citation>
    <scope>NUCLEOTIDE SEQUENCE</scope>
</reference>
<evidence type="ECO:0000313" key="2">
    <source>
        <dbReference type="Proteomes" id="UP000708208"/>
    </source>
</evidence>
<dbReference type="Proteomes" id="UP000708208">
    <property type="component" value="Unassembled WGS sequence"/>
</dbReference>
<name>A0A8J2P5J6_9HEXA</name>
<accession>A0A8J2P5J6</accession>
<keyword evidence="2" id="KW-1185">Reference proteome</keyword>
<sequence length="32" mass="3764">NSNYCWLLCSFAISRVLRHRMFGFINNSAKSQ</sequence>